<dbReference type="EMBL" id="VFPA01000010">
    <property type="protein sequence ID" value="TQL91078.1"/>
    <property type="molecule type" value="Genomic_DNA"/>
</dbReference>
<dbReference type="Gene3D" id="3.20.20.120">
    <property type="entry name" value="Enolase-like C-terminal domain"/>
    <property type="match status" value="1"/>
</dbReference>
<keyword evidence="7" id="KW-1185">Reference proteome</keyword>
<reference evidence="6 7" key="1">
    <citation type="submission" date="2019-06" db="EMBL/GenBank/DDBJ databases">
        <title>Sequencing the genomes of 1000 actinobacteria strains.</title>
        <authorList>
            <person name="Klenk H.-P."/>
        </authorList>
    </citation>
    <scope>NUCLEOTIDE SEQUENCE [LARGE SCALE GENOMIC DNA]</scope>
    <source>
        <strain evidence="6 7">DSM 45301</strain>
    </source>
</reference>
<evidence type="ECO:0000256" key="4">
    <source>
        <dbReference type="SAM" id="MobiDB-lite"/>
    </source>
</evidence>
<dbReference type="GO" id="GO:0016836">
    <property type="term" value="F:hydro-lyase activity"/>
    <property type="evidence" value="ECO:0007669"/>
    <property type="project" value="TreeGrafter"/>
</dbReference>
<dbReference type="SFLD" id="SFLDS00001">
    <property type="entry name" value="Enolase"/>
    <property type="match status" value="1"/>
</dbReference>
<evidence type="ECO:0000256" key="3">
    <source>
        <dbReference type="ARBA" id="ARBA00022842"/>
    </source>
</evidence>
<keyword evidence="2" id="KW-0479">Metal-binding</keyword>
<dbReference type="AlphaFoldDB" id="A0A543C1Y5"/>
<dbReference type="CDD" id="cd03316">
    <property type="entry name" value="MR_like"/>
    <property type="match status" value="1"/>
</dbReference>
<dbReference type="Proteomes" id="UP000315677">
    <property type="component" value="Unassembled WGS sequence"/>
</dbReference>
<comment type="cofactor">
    <cofactor evidence="1">
        <name>Mg(2+)</name>
        <dbReference type="ChEBI" id="CHEBI:18420"/>
    </cofactor>
</comment>
<accession>A0A543C1Y5</accession>
<feature type="region of interest" description="Disordered" evidence="4">
    <location>
        <begin position="1"/>
        <end position="26"/>
    </location>
</feature>
<dbReference type="InterPro" id="IPR029065">
    <property type="entry name" value="Enolase_C-like"/>
</dbReference>
<dbReference type="Gene3D" id="3.30.390.10">
    <property type="entry name" value="Enolase-like, N-terminal domain"/>
    <property type="match status" value="1"/>
</dbReference>
<organism evidence="6 7">
    <name type="scientific">Pseudonocardia kunmingensis</name>
    <dbReference type="NCBI Taxonomy" id="630975"/>
    <lineage>
        <taxon>Bacteria</taxon>
        <taxon>Bacillati</taxon>
        <taxon>Actinomycetota</taxon>
        <taxon>Actinomycetes</taxon>
        <taxon>Pseudonocardiales</taxon>
        <taxon>Pseudonocardiaceae</taxon>
        <taxon>Pseudonocardia</taxon>
    </lineage>
</organism>
<dbReference type="PANTHER" id="PTHR13794">
    <property type="entry name" value="ENOLASE SUPERFAMILY, MANDELATE RACEMASE"/>
    <property type="match status" value="1"/>
</dbReference>
<dbReference type="InterPro" id="IPR034382">
    <property type="entry name" value="AHGA_cycloisomerase"/>
</dbReference>
<dbReference type="GO" id="GO:0016853">
    <property type="term" value="F:isomerase activity"/>
    <property type="evidence" value="ECO:0007669"/>
    <property type="project" value="InterPro"/>
</dbReference>
<dbReference type="InterPro" id="IPR029017">
    <property type="entry name" value="Enolase-like_N"/>
</dbReference>
<dbReference type="SUPFAM" id="SSF54826">
    <property type="entry name" value="Enolase N-terminal domain-like"/>
    <property type="match status" value="1"/>
</dbReference>
<dbReference type="SFLD" id="SFLDG00179">
    <property type="entry name" value="mandelate_racemase"/>
    <property type="match status" value="1"/>
</dbReference>
<dbReference type="Pfam" id="PF13378">
    <property type="entry name" value="MR_MLE_C"/>
    <property type="match status" value="1"/>
</dbReference>
<dbReference type="PROSITE" id="PS00908">
    <property type="entry name" value="MR_MLE_1"/>
    <property type="match status" value="1"/>
</dbReference>
<name>A0A543C1Y5_9PSEU</name>
<dbReference type="Pfam" id="PF02746">
    <property type="entry name" value="MR_MLE_N"/>
    <property type="match status" value="1"/>
</dbReference>
<dbReference type="GO" id="GO:0019388">
    <property type="term" value="P:galactose catabolic process"/>
    <property type="evidence" value="ECO:0007669"/>
    <property type="project" value="InterPro"/>
</dbReference>
<dbReference type="GO" id="GO:0000287">
    <property type="term" value="F:magnesium ion binding"/>
    <property type="evidence" value="ECO:0007669"/>
    <property type="project" value="TreeGrafter"/>
</dbReference>
<gene>
    <name evidence="6" type="ORF">FB558_8626</name>
</gene>
<sequence length="392" mass="43269">MRQDHGGAGRHLAHPRRPSFDRSGAPVSTVESVRTDFYQVPLPVVLTDSTHGVIPHFELVTVRVTDSDGATGLGYTYAVNSGAEAFAVLVDRYLTPVLTGEDVDRTEHLWQRMWWALHYAGRGGHATSAISAVDIALWDLRARRAGQPLWRLFGGYDPRVPVYAGGIDLDFPIEQLLEQADRFRKEGFRAIKMKVGRASWREDVERVARMREHLGDDFPLMADANMKWSADQAIRTARALAEFDLVWLEEPTIPDDVAGHVRVLREGGLPVATGENLHTLYEFQNMITAGAVTFPEPDVCNVGGMTVFRKVAALAEAHNLPVTSHGAHDLTVHLMAAAPNRTYMEAHGFGLERYLAEPMQIVDGAAIAPERPGHGLTFDFDALEPHRVGGTT</sequence>
<dbReference type="InterPro" id="IPR046945">
    <property type="entry name" value="RHMD-like"/>
</dbReference>
<dbReference type="GO" id="GO:0009063">
    <property type="term" value="P:amino acid catabolic process"/>
    <property type="evidence" value="ECO:0007669"/>
    <property type="project" value="InterPro"/>
</dbReference>
<dbReference type="SUPFAM" id="SSF51604">
    <property type="entry name" value="Enolase C-terminal domain-like"/>
    <property type="match status" value="1"/>
</dbReference>
<dbReference type="InterPro" id="IPR013342">
    <property type="entry name" value="Mandelate_racemase_C"/>
</dbReference>
<evidence type="ECO:0000259" key="5">
    <source>
        <dbReference type="SMART" id="SM00922"/>
    </source>
</evidence>
<dbReference type="InterPro" id="IPR018110">
    <property type="entry name" value="Mandel_Rmase/mucon_lact_enz_CS"/>
</dbReference>
<evidence type="ECO:0000256" key="1">
    <source>
        <dbReference type="ARBA" id="ARBA00001946"/>
    </source>
</evidence>
<dbReference type="InterPro" id="IPR036849">
    <property type="entry name" value="Enolase-like_C_sf"/>
</dbReference>
<dbReference type="InterPro" id="IPR013341">
    <property type="entry name" value="Mandelate_racemase_N_dom"/>
</dbReference>
<keyword evidence="3" id="KW-0460">Magnesium</keyword>
<evidence type="ECO:0000313" key="7">
    <source>
        <dbReference type="Proteomes" id="UP000315677"/>
    </source>
</evidence>
<protein>
    <submittedName>
        <fullName evidence="6">L-alanine-DL-glutamate epimerase-like enolase superfamily enzyme</fullName>
    </submittedName>
</protein>
<evidence type="ECO:0000313" key="6">
    <source>
        <dbReference type="EMBL" id="TQL91078.1"/>
    </source>
</evidence>
<evidence type="ECO:0000256" key="2">
    <source>
        <dbReference type="ARBA" id="ARBA00022723"/>
    </source>
</evidence>
<feature type="domain" description="Mandelate racemase/muconate lactonizing enzyme C-terminal" evidence="5">
    <location>
        <begin position="173"/>
        <end position="270"/>
    </location>
</feature>
<dbReference type="SFLD" id="SFLDF00557">
    <property type="entry name" value="3_6-anhydro-alpha-L-galactonat"/>
    <property type="match status" value="1"/>
</dbReference>
<proteinExistence type="predicted"/>
<dbReference type="PROSITE" id="PS00909">
    <property type="entry name" value="MR_MLE_2"/>
    <property type="match status" value="1"/>
</dbReference>
<dbReference type="SMART" id="SM00922">
    <property type="entry name" value="MR_MLE"/>
    <property type="match status" value="1"/>
</dbReference>
<comment type="caution">
    <text evidence="6">The sequence shown here is derived from an EMBL/GenBank/DDBJ whole genome shotgun (WGS) entry which is preliminary data.</text>
</comment>
<dbReference type="PANTHER" id="PTHR13794:SF58">
    <property type="entry name" value="MITOCHONDRIAL ENOLASE SUPERFAMILY MEMBER 1"/>
    <property type="match status" value="1"/>
</dbReference>